<dbReference type="InterPro" id="IPR000569">
    <property type="entry name" value="HECT_dom"/>
</dbReference>
<dbReference type="SUPFAM" id="SSF56204">
    <property type="entry name" value="Hect, E3 ligase catalytic domain"/>
    <property type="match status" value="1"/>
</dbReference>
<evidence type="ECO:0000259" key="8">
    <source>
        <dbReference type="PROSITE" id="PS50237"/>
    </source>
</evidence>
<dbReference type="InterPro" id="IPR050409">
    <property type="entry name" value="E3_ubiq-protein_ligase"/>
</dbReference>
<evidence type="ECO:0000256" key="6">
    <source>
        <dbReference type="PROSITE-ProRule" id="PRU00104"/>
    </source>
</evidence>
<evidence type="ECO:0000256" key="5">
    <source>
        <dbReference type="ARBA" id="ARBA00022786"/>
    </source>
</evidence>
<evidence type="ECO:0000256" key="2">
    <source>
        <dbReference type="ARBA" id="ARBA00004906"/>
    </source>
</evidence>
<feature type="region of interest" description="Disordered" evidence="7">
    <location>
        <begin position="15"/>
        <end position="35"/>
    </location>
</feature>
<dbReference type="PANTHER" id="PTHR11254:SF440">
    <property type="entry name" value="E3 UBIQUITIN-PROTEIN LIGASE NEDD-4"/>
    <property type="match status" value="1"/>
</dbReference>
<keyword evidence="9" id="KW-0436">Ligase</keyword>
<dbReference type="Gene3D" id="3.30.2410.10">
    <property type="entry name" value="Hect, E3 ligase catalytic domain"/>
    <property type="match status" value="1"/>
</dbReference>
<dbReference type="GO" id="GO:0006511">
    <property type="term" value="P:ubiquitin-dependent protein catabolic process"/>
    <property type="evidence" value="ECO:0007669"/>
    <property type="project" value="TreeGrafter"/>
</dbReference>
<dbReference type="OrthoDB" id="423283at2759"/>
<protein>
    <recommendedName>
        <fullName evidence="3">HECT-type E3 ubiquitin transferase</fullName>
        <ecNumber evidence="3">2.3.2.26</ecNumber>
    </recommendedName>
</protein>
<dbReference type="GO" id="GO:0061630">
    <property type="term" value="F:ubiquitin protein ligase activity"/>
    <property type="evidence" value="ECO:0007669"/>
    <property type="project" value="UniProtKB-EC"/>
</dbReference>
<organism evidence="9 10">
    <name type="scientific">Chloropicon primus</name>
    <dbReference type="NCBI Taxonomy" id="1764295"/>
    <lineage>
        <taxon>Eukaryota</taxon>
        <taxon>Viridiplantae</taxon>
        <taxon>Chlorophyta</taxon>
        <taxon>Chloropicophyceae</taxon>
        <taxon>Chloropicales</taxon>
        <taxon>Chloropicaceae</taxon>
        <taxon>Chloropicon</taxon>
    </lineage>
</organism>
<dbReference type="AlphaFoldDB" id="A0A5B8MVA6"/>
<evidence type="ECO:0000256" key="4">
    <source>
        <dbReference type="ARBA" id="ARBA00022679"/>
    </source>
</evidence>
<reference evidence="9 10" key="1">
    <citation type="submission" date="2018-07" db="EMBL/GenBank/DDBJ databases">
        <title>The complete nuclear genome of the prasinophyte Chloropicon primus (CCMP1205).</title>
        <authorList>
            <person name="Pombert J.-F."/>
            <person name="Otis C."/>
            <person name="Turmel M."/>
            <person name="Lemieux C."/>
        </authorList>
    </citation>
    <scope>NUCLEOTIDE SEQUENCE [LARGE SCALE GENOMIC DNA]</scope>
    <source>
        <strain evidence="9 10">CCMP1205</strain>
    </source>
</reference>
<evidence type="ECO:0000256" key="7">
    <source>
        <dbReference type="SAM" id="MobiDB-lite"/>
    </source>
</evidence>
<dbReference type="EMBL" id="CP031043">
    <property type="protein sequence ID" value="QDZ23575.1"/>
    <property type="molecule type" value="Genomic_DNA"/>
</dbReference>
<dbReference type="Gene3D" id="3.90.1750.10">
    <property type="entry name" value="Hect, E3 ligase catalytic domains"/>
    <property type="match status" value="1"/>
</dbReference>
<evidence type="ECO:0000313" key="9">
    <source>
        <dbReference type="EMBL" id="QDZ23575.1"/>
    </source>
</evidence>
<dbReference type="InterPro" id="IPR035983">
    <property type="entry name" value="Hect_E3_ubiquitin_ligase"/>
</dbReference>
<name>A0A5B8MVA6_9CHLO</name>
<dbReference type="Pfam" id="PF00632">
    <property type="entry name" value="HECT"/>
    <property type="match status" value="1"/>
</dbReference>
<keyword evidence="5 6" id="KW-0833">Ubl conjugation pathway</keyword>
<proteinExistence type="predicted"/>
<keyword evidence="10" id="KW-1185">Reference proteome</keyword>
<comment type="catalytic activity">
    <reaction evidence="1">
        <text>S-ubiquitinyl-[E2 ubiquitin-conjugating enzyme]-L-cysteine + [acceptor protein]-L-lysine = [E2 ubiquitin-conjugating enzyme]-L-cysteine + N(6)-ubiquitinyl-[acceptor protein]-L-lysine.</text>
        <dbReference type="EC" id="2.3.2.26"/>
    </reaction>
</comment>
<dbReference type="PANTHER" id="PTHR11254">
    <property type="entry name" value="HECT DOMAIN UBIQUITIN-PROTEIN LIGASE"/>
    <property type="match status" value="1"/>
</dbReference>
<dbReference type="GO" id="GO:0016567">
    <property type="term" value="P:protein ubiquitination"/>
    <property type="evidence" value="ECO:0007669"/>
    <property type="project" value="TreeGrafter"/>
</dbReference>
<dbReference type="EC" id="2.3.2.26" evidence="3"/>
<dbReference type="STRING" id="1764295.A0A5B8MVA6"/>
<evidence type="ECO:0000313" key="10">
    <source>
        <dbReference type="Proteomes" id="UP000316726"/>
    </source>
</evidence>
<dbReference type="SMART" id="SM00119">
    <property type="entry name" value="HECTc"/>
    <property type="match status" value="1"/>
</dbReference>
<keyword evidence="4" id="KW-0808">Transferase</keyword>
<accession>A0A5B8MVA6</accession>
<evidence type="ECO:0000256" key="3">
    <source>
        <dbReference type="ARBA" id="ARBA00012485"/>
    </source>
</evidence>
<feature type="region of interest" description="Disordered" evidence="7">
    <location>
        <begin position="728"/>
        <end position="759"/>
    </location>
</feature>
<gene>
    <name evidence="9" type="ORF">A3770_10p60930</name>
</gene>
<evidence type="ECO:0000256" key="1">
    <source>
        <dbReference type="ARBA" id="ARBA00000885"/>
    </source>
</evidence>
<comment type="pathway">
    <text evidence="2">Protein modification; protein ubiquitination.</text>
</comment>
<dbReference type="GO" id="GO:0016874">
    <property type="term" value="F:ligase activity"/>
    <property type="evidence" value="ECO:0007669"/>
    <property type="project" value="UniProtKB-KW"/>
</dbReference>
<dbReference type="PROSITE" id="PS50237">
    <property type="entry name" value="HECT"/>
    <property type="match status" value="1"/>
</dbReference>
<dbReference type="Proteomes" id="UP000316726">
    <property type="component" value="Chromosome 10"/>
</dbReference>
<feature type="active site" description="Glycyl thioester intermediate" evidence="6">
    <location>
        <position position="605"/>
    </location>
</feature>
<feature type="domain" description="HECT" evidence="8">
    <location>
        <begin position="327"/>
        <end position="614"/>
    </location>
</feature>
<dbReference type="GO" id="GO:0005737">
    <property type="term" value="C:cytoplasm"/>
    <property type="evidence" value="ECO:0007669"/>
    <property type="project" value="TreeGrafter"/>
</dbReference>
<sequence>MGCFSCFGASGREEHQERVNQRGASTSDKLRDKQGLGSVRGKRLLEDLTKGLDRDKDGVLIGILAACDRGKTLKDLGCALESARVKLKDKSVSGDEARARKRVLVLHRCLDVAWRDLLDALEAGTTRGTLDWGAVSIKGIQDHLEQKLPEVLRKDMCYCTSLALEVLQFFYELNGPKSPSTEGVVRLEDGLFHNESISFFMNYISVILNRSVTQLSCADMEKQKREFGEVLCMLGLGVNLVYALDSASVSTLVYLMLNTEEDESKLSLRVVRDRPFQSGFTDFSHQVFRGVFEHPDVRGPRCKIFPLFVESGVEENGGTSVAFEKGEGHGPRKEFFDLVSQELTAKGGRGSPLLFAFSRSMGKFWFNLGVKRTEEVKERYYFVGWLMAQAFFNRTNLSVDFSEVIFERLLKGEGFVPSMEYLEAMDPEAAKSIQNINKLPQGDFESMLVLEGKKGMSRKDFIEDSVKSVLLDGVKWQFDALCRGFHSILTPEKLVGYFSSAASLQMAICGKESMKNLENFSVREVFLVNYDEELEEQWPLLSNALWEVLDSWPKDKKLCFVKFVTGSDRLPLPNTELIKIELPFFAFSDHDHKNLLKTLPQAHTCENLLEIPNYWESLLHVKGTPDNFWNLGQGEKDELLKELRETMDDRLTFAVSNCDTYGLDTLEEGAGGGELPMSLDPSSPIKMGGNEAIAPNGSPMKPAIAVTNDEIEFLTVYQEAEEADKLSLPSLGGTPVKDKALALPAQNGESPKPATIEKKPLHDKSIDEMVNELGIEL</sequence>